<evidence type="ECO:0000313" key="2">
    <source>
        <dbReference type="EMBL" id="CAA9214530.1"/>
    </source>
</evidence>
<feature type="compositionally biased region" description="Gly residues" evidence="1">
    <location>
        <begin position="100"/>
        <end position="110"/>
    </location>
</feature>
<feature type="region of interest" description="Disordered" evidence="1">
    <location>
        <begin position="1"/>
        <end position="120"/>
    </location>
</feature>
<feature type="compositionally biased region" description="Basic residues" evidence="1">
    <location>
        <begin position="1"/>
        <end position="22"/>
    </location>
</feature>
<feature type="compositionally biased region" description="Basic residues" evidence="1">
    <location>
        <begin position="138"/>
        <end position="150"/>
    </location>
</feature>
<feature type="non-terminal residue" evidence="2">
    <location>
        <position position="1"/>
    </location>
</feature>
<dbReference type="GO" id="GO:0004834">
    <property type="term" value="F:tryptophan synthase activity"/>
    <property type="evidence" value="ECO:0007669"/>
    <property type="project" value="UniProtKB-EC"/>
</dbReference>
<feature type="compositionally biased region" description="Basic residues" evidence="1">
    <location>
        <begin position="66"/>
        <end position="76"/>
    </location>
</feature>
<gene>
    <name evidence="2" type="ORF">AVDCRST_MAG08-275</name>
</gene>
<name>A0A6J4H514_9PROT</name>
<feature type="compositionally biased region" description="Basic residues" evidence="1">
    <location>
        <begin position="36"/>
        <end position="48"/>
    </location>
</feature>
<feature type="compositionally biased region" description="Basic and acidic residues" evidence="1">
    <location>
        <begin position="244"/>
        <end position="259"/>
    </location>
</feature>
<dbReference type="AlphaFoldDB" id="A0A6J4H514"/>
<feature type="non-terminal residue" evidence="2">
    <location>
        <position position="277"/>
    </location>
</feature>
<feature type="region of interest" description="Disordered" evidence="1">
    <location>
        <begin position="136"/>
        <end position="163"/>
    </location>
</feature>
<protein>
    <submittedName>
        <fullName evidence="2">Tryptophan synthase beta chain</fullName>
        <ecNumber evidence="2">4.2.1.20</ecNumber>
    </submittedName>
</protein>
<keyword evidence="2" id="KW-0456">Lyase</keyword>
<reference evidence="2" key="1">
    <citation type="submission" date="2020-02" db="EMBL/GenBank/DDBJ databases">
        <authorList>
            <person name="Meier V. D."/>
        </authorList>
    </citation>
    <scope>NUCLEOTIDE SEQUENCE</scope>
    <source>
        <strain evidence="2">AVDCRST_MAG08</strain>
    </source>
</reference>
<feature type="region of interest" description="Disordered" evidence="1">
    <location>
        <begin position="227"/>
        <end position="277"/>
    </location>
</feature>
<dbReference type="EC" id="4.2.1.20" evidence="2"/>
<dbReference type="EMBL" id="CADCTG010000030">
    <property type="protein sequence ID" value="CAA9214530.1"/>
    <property type="molecule type" value="Genomic_DNA"/>
</dbReference>
<proteinExistence type="predicted"/>
<sequence length="277" mass="30327">HRHRLRAVRPALHRVHGRHRRGAAAAQRVPHEAARRRSGARHLRRGHAQGRDERGHAPLGGERGRHLLLHRHRRRPAPVPGHGARLPERHRRGSARADAGGRGAPAGRAGGGHRRRLQRHGAVLPLPRRLRRADVRRRGGGARPRQRRARGVPEPRPPRCAARQPHLPVAGRARSDRRGALHLRRPRLPRRRAGALLAARAGACGVRGRHGRRRAGSVQALLEAGRHHPGAGAGARAGARHAHGAGDAEGRADRDEPVRPRRQGHLHRGEPPGRGAV</sequence>
<evidence type="ECO:0000256" key="1">
    <source>
        <dbReference type="SAM" id="MobiDB-lite"/>
    </source>
</evidence>
<organism evidence="2">
    <name type="scientific">uncultured Acetobacteraceae bacterium</name>
    <dbReference type="NCBI Taxonomy" id="169975"/>
    <lineage>
        <taxon>Bacteria</taxon>
        <taxon>Pseudomonadati</taxon>
        <taxon>Pseudomonadota</taxon>
        <taxon>Alphaproteobacteria</taxon>
        <taxon>Acetobacterales</taxon>
        <taxon>Acetobacteraceae</taxon>
        <taxon>environmental samples</taxon>
    </lineage>
</organism>
<accession>A0A6J4H514</accession>